<evidence type="ECO:0000313" key="2">
    <source>
        <dbReference type="EMBL" id="QJA47481.1"/>
    </source>
</evidence>
<keyword evidence="1" id="KW-0472">Membrane</keyword>
<accession>A0A6H1ZJ76</accession>
<reference evidence="2" key="1">
    <citation type="submission" date="2020-03" db="EMBL/GenBank/DDBJ databases">
        <title>The deep terrestrial virosphere.</title>
        <authorList>
            <person name="Holmfeldt K."/>
            <person name="Nilsson E."/>
            <person name="Simone D."/>
            <person name="Lopez-Fernandez M."/>
            <person name="Wu X."/>
            <person name="de Brujin I."/>
            <person name="Lundin D."/>
            <person name="Andersson A."/>
            <person name="Bertilsson S."/>
            <person name="Dopson M."/>
        </authorList>
    </citation>
    <scope>NUCLEOTIDE SEQUENCE</scope>
    <source>
        <strain evidence="2">TM448A00683</strain>
        <strain evidence="3">TM448B00947</strain>
    </source>
</reference>
<dbReference type="EMBL" id="MT144044">
    <property type="protein sequence ID" value="QJA47481.1"/>
    <property type="molecule type" value="Genomic_DNA"/>
</dbReference>
<evidence type="ECO:0000313" key="3">
    <source>
        <dbReference type="EMBL" id="QJH97168.1"/>
    </source>
</evidence>
<evidence type="ECO:0000256" key="1">
    <source>
        <dbReference type="SAM" id="Phobius"/>
    </source>
</evidence>
<organism evidence="2">
    <name type="scientific">viral metagenome</name>
    <dbReference type="NCBI Taxonomy" id="1070528"/>
    <lineage>
        <taxon>unclassified sequences</taxon>
        <taxon>metagenomes</taxon>
        <taxon>organismal metagenomes</taxon>
    </lineage>
</organism>
<keyword evidence="1" id="KW-1133">Transmembrane helix</keyword>
<dbReference type="AlphaFoldDB" id="A0A6H1ZJ76"/>
<name>A0A6H1ZJ76_9ZZZZ</name>
<protein>
    <submittedName>
        <fullName evidence="2">Uncharacterized protein</fullName>
    </submittedName>
</protein>
<feature type="transmembrane region" description="Helical" evidence="1">
    <location>
        <begin position="66"/>
        <end position="85"/>
    </location>
</feature>
<dbReference type="EMBL" id="MT144676">
    <property type="protein sequence ID" value="QJH97168.1"/>
    <property type="molecule type" value="Genomic_DNA"/>
</dbReference>
<keyword evidence="1" id="KW-0812">Transmembrane</keyword>
<gene>
    <name evidence="2" type="ORF">TM448A00683_0016</name>
    <name evidence="3" type="ORF">TM448B00947_0002</name>
</gene>
<sequence>MDWTNFVLVAGALTGQICHIVKKKAEGGEDELQVFRRWVLKRPFNTMASVAASVTAAYALQVVGMTLAQVFFTSFVTGIAANSFVNRPQLNQDK</sequence>
<proteinExistence type="predicted"/>